<dbReference type="OrthoDB" id="9758307at2"/>
<dbReference type="GO" id="GO:0005198">
    <property type="term" value="F:structural molecule activity"/>
    <property type="evidence" value="ECO:0007669"/>
    <property type="project" value="InterPro"/>
</dbReference>
<dbReference type="AlphaFoldDB" id="A0A3A1RCA4"/>
<dbReference type="EMBL" id="QXIR01000001">
    <property type="protein sequence ID" value="RIW39063.1"/>
    <property type="molecule type" value="Genomic_DNA"/>
</dbReference>
<accession>A0A3A1RCA4</accession>
<gene>
    <name evidence="2" type="primary">flgL</name>
    <name evidence="2" type="ORF">D3H55_01540</name>
</gene>
<name>A0A3A1RCA4_9BACI</name>
<dbReference type="Gene3D" id="1.20.1330.10">
    <property type="entry name" value="f41 fragment of flagellin, N-terminal domain"/>
    <property type="match status" value="1"/>
</dbReference>
<keyword evidence="2" id="KW-0966">Cell projection</keyword>
<dbReference type="GO" id="GO:0071973">
    <property type="term" value="P:bacterial-type flagellum-dependent cell motility"/>
    <property type="evidence" value="ECO:0007669"/>
    <property type="project" value="InterPro"/>
</dbReference>
<dbReference type="PANTHER" id="PTHR42792:SF1">
    <property type="entry name" value="FLAGELLAR HOOK-ASSOCIATED PROTEIN 3"/>
    <property type="match status" value="1"/>
</dbReference>
<dbReference type="Proteomes" id="UP000265801">
    <property type="component" value="Unassembled WGS sequence"/>
</dbReference>
<dbReference type="PANTHER" id="PTHR42792">
    <property type="entry name" value="FLAGELLIN"/>
    <property type="match status" value="1"/>
</dbReference>
<feature type="domain" description="Flagellin N-terminal" evidence="1">
    <location>
        <begin position="6"/>
        <end position="138"/>
    </location>
</feature>
<evidence type="ECO:0000313" key="2">
    <source>
        <dbReference type="EMBL" id="RIW39063.1"/>
    </source>
</evidence>
<dbReference type="NCBIfam" id="TIGR02550">
    <property type="entry name" value="flagell_flgL"/>
    <property type="match status" value="1"/>
</dbReference>
<evidence type="ECO:0000313" key="3">
    <source>
        <dbReference type="Proteomes" id="UP000265801"/>
    </source>
</evidence>
<dbReference type="RefSeq" id="WP_119545132.1">
    <property type="nucleotide sequence ID" value="NZ_QXIR01000001.1"/>
</dbReference>
<dbReference type="InterPro" id="IPR001029">
    <property type="entry name" value="Flagellin_N"/>
</dbReference>
<protein>
    <submittedName>
        <fullName evidence="2">Flagellar hook-associated protein FlgL</fullName>
    </submittedName>
</protein>
<dbReference type="SUPFAM" id="SSF64518">
    <property type="entry name" value="Phase 1 flagellin"/>
    <property type="match status" value="1"/>
</dbReference>
<keyword evidence="2" id="KW-0969">Cilium</keyword>
<dbReference type="InterPro" id="IPR001492">
    <property type="entry name" value="Flagellin"/>
</dbReference>
<dbReference type="InterPro" id="IPR013384">
    <property type="entry name" value="Flagell_FlgL"/>
</dbReference>
<sequence length="300" mass="33453">MRVTQSMLTANSMRNLSSSYDRMGKLQDQLATGKKITRPSDDPVVAMKGMFYRSNLTGIEQYKRNLSELYLWMENSEAGIDQANQGLQRVRELTIQGKNDTLSPEDRQAIAREIEQIKEDLVNVADTQVAGRYIFHGTDVSKSPIADKGNAGTAPQVAANIADSSIDNYSIEVSRGVSLKANVNPNNVFSQKLFDTIHNIQNAFESGDMSSMDTQLENLDSVTDQLSAERSELGARYNRLEMVEDRLMQQEITASRVLSDNEDADIERVITDLKTQESVHRAALGVGARIIQPTLMDFLR</sequence>
<dbReference type="GO" id="GO:0009424">
    <property type="term" value="C:bacterial-type flagellum hook"/>
    <property type="evidence" value="ECO:0007669"/>
    <property type="project" value="InterPro"/>
</dbReference>
<keyword evidence="2" id="KW-0282">Flagellum</keyword>
<organism evidence="2 3">
    <name type="scientific">Bacillus salacetis</name>
    <dbReference type="NCBI Taxonomy" id="2315464"/>
    <lineage>
        <taxon>Bacteria</taxon>
        <taxon>Bacillati</taxon>
        <taxon>Bacillota</taxon>
        <taxon>Bacilli</taxon>
        <taxon>Bacillales</taxon>
        <taxon>Bacillaceae</taxon>
        <taxon>Bacillus</taxon>
    </lineage>
</organism>
<comment type="caution">
    <text evidence="2">The sequence shown here is derived from an EMBL/GenBank/DDBJ whole genome shotgun (WGS) entry which is preliminary data.</text>
</comment>
<proteinExistence type="predicted"/>
<evidence type="ECO:0000259" key="1">
    <source>
        <dbReference type="Pfam" id="PF00669"/>
    </source>
</evidence>
<keyword evidence="3" id="KW-1185">Reference proteome</keyword>
<dbReference type="Pfam" id="PF00669">
    <property type="entry name" value="Flagellin_N"/>
    <property type="match status" value="1"/>
</dbReference>
<reference evidence="2 3" key="1">
    <citation type="submission" date="2018-09" db="EMBL/GenBank/DDBJ databases">
        <title>Bacillus saliacetes sp. nov., isolated from Thai shrimp paste (Ka-pi).</title>
        <authorList>
            <person name="Daroonpunt R."/>
            <person name="Tanasupawat S."/>
            <person name="Yiamsombut S."/>
        </authorList>
    </citation>
    <scope>NUCLEOTIDE SEQUENCE [LARGE SCALE GENOMIC DNA]</scope>
    <source>
        <strain evidence="2 3">SKP7-4</strain>
    </source>
</reference>